<evidence type="ECO:0000313" key="1">
    <source>
        <dbReference type="EMBL" id="KAJ8013787.1"/>
    </source>
</evidence>
<name>A0ACC2HCV3_DALPE</name>
<protein>
    <submittedName>
        <fullName evidence="1">Uncharacterized protein</fullName>
    </submittedName>
</protein>
<gene>
    <name evidence="1" type="ORF">DPEC_G00033410</name>
</gene>
<evidence type="ECO:0000313" key="2">
    <source>
        <dbReference type="Proteomes" id="UP001157502"/>
    </source>
</evidence>
<sequence>MQYTGHVVRAPEVRGTEVGVYPATTHSCWGHWVRVGGGVISFPGGSSNAIISTLAGPVVRQDETVCSVHVRPCPGTMAMIQTLPVSVTDRPRPPSSLDLVSPSPVAGGPCVSCGPGAAMGSVSSLISGRTYQEQRHCPATSGFSNKPRRNTPTTSCFRLQGDTLRSGSSLEQLLVINNQTQLQTTQPQPPPLPTKKQPRSGNSAAGGAVGGGGGDDVGNGNHGFVTVGDWNENHNVTVGSPFSDSDEQRDNRGLSGNIGGPPPKLIPVSGKLEKNMEKILIRPTAFKPVVPKNRHSVQYLSPRPGGSLSESQGSLNLLMPINGNSGNICVNGTGSYGNVVSLVSSSSALDNKRNSYSGGRNARSSQSCSDSGRNSLSSLPTHSSTGYSLAHSEASGSGLGSGGSGVGLEPVTGRTAITNGGSGTSGGHVHSSSHGHSNSDSGRSSSSKSTGSLSGRGQPLSDSGSCGRSPPPLEGYEGVVRELEEKLRERDQELQQLRENLDENEAAICQVYEEKQRRCESELEELRQSCSSKMKQATQKAQRVQQALQLQVFQLQQEKKKLQEDYSSLLQDREVLEKRCASIQKEQTQLGPRLEEVKWEVCQKSGEISLLKQQLKELQSELSQKGGELVVLKSQLREARTDLQNSLAKGQEAGSAMRTRSLELEVCENELQRRKSEAELLREKVRRLEEDSARLQEALASHAGGYLSGGQPQANKSQCMSLPLPQGRGGGRGVPSPSMGYREVEESRLGWGGESDEVKAQRQSVEAVLGLRQQVERLKAELMYERRSSEEQLGGFEEERRIWQEEKEKVIHYQKQLQQNYIHMYRRNQDLDRVMRKLSLELENRDAEEYDVHSGCNDIHFEEITATEI</sequence>
<organism evidence="1 2">
    <name type="scientific">Dallia pectoralis</name>
    <name type="common">Alaska blackfish</name>
    <dbReference type="NCBI Taxonomy" id="75939"/>
    <lineage>
        <taxon>Eukaryota</taxon>
        <taxon>Metazoa</taxon>
        <taxon>Chordata</taxon>
        <taxon>Craniata</taxon>
        <taxon>Vertebrata</taxon>
        <taxon>Euteleostomi</taxon>
        <taxon>Actinopterygii</taxon>
        <taxon>Neopterygii</taxon>
        <taxon>Teleostei</taxon>
        <taxon>Protacanthopterygii</taxon>
        <taxon>Esociformes</taxon>
        <taxon>Umbridae</taxon>
        <taxon>Dallia</taxon>
    </lineage>
</organism>
<dbReference type="EMBL" id="CM055730">
    <property type="protein sequence ID" value="KAJ8013787.1"/>
    <property type="molecule type" value="Genomic_DNA"/>
</dbReference>
<accession>A0ACC2HCV3</accession>
<comment type="caution">
    <text evidence="1">The sequence shown here is derived from an EMBL/GenBank/DDBJ whole genome shotgun (WGS) entry which is preliminary data.</text>
</comment>
<proteinExistence type="predicted"/>
<keyword evidence="2" id="KW-1185">Reference proteome</keyword>
<reference evidence="1" key="1">
    <citation type="submission" date="2021-05" db="EMBL/GenBank/DDBJ databases">
        <authorList>
            <person name="Pan Q."/>
            <person name="Jouanno E."/>
            <person name="Zahm M."/>
            <person name="Klopp C."/>
            <person name="Cabau C."/>
            <person name="Louis A."/>
            <person name="Berthelot C."/>
            <person name="Parey E."/>
            <person name="Roest Crollius H."/>
            <person name="Montfort J."/>
            <person name="Robinson-Rechavi M."/>
            <person name="Bouchez O."/>
            <person name="Lampietro C."/>
            <person name="Lopez Roques C."/>
            <person name="Donnadieu C."/>
            <person name="Postlethwait J."/>
            <person name="Bobe J."/>
            <person name="Dillon D."/>
            <person name="Chandos A."/>
            <person name="von Hippel F."/>
            <person name="Guiguen Y."/>
        </authorList>
    </citation>
    <scope>NUCLEOTIDE SEQUENCE</scope>
    <source>
        <strain evidence="1">YG-Jan2019</strain>
    </source>
</reference>
<dbReference type="Proteomes" id="UP001157502">
    <property type="component" value="Chromosome 3"/>
</dbReference>